<keyword evidence="2" id="KW-1185">Reference proteome</keyword>
<dbReference type="Proteomes" id="UP001497482">
    <property type="component" value="Chromosome 13"/>
</dbReference>
<accession>A0AAV2JQI8</accession>
<protein>
    <submittedName>
        <fullName evidence="1">Uncharacterized protein</fullName>
    </submittedName>
</protein>
<name>A0AAV2JQI8_KNICA</name>
<gene>
    <name evidence="1" type="ORF">KC01_LOCUS8833</name>
</gene>
<proteinExistence type="predicted"/>
<dbReference type="AlphaFoldDB" id="A0AAV2JQI8"/>
<organism evidence="1 2">
    <name type="scientific">Knipowitschia caucasica</name>
    <name type="common">Caucasian dwarf goby</name>
    <name type="synonym">Pomatoschistus caucasicus</name>
    <dbReference type="NCBI Taxonomy" id="637954"/>
    <lineage>
        <taxon>Eukaryota</taxon>
        <taxon>Metazoa</taxon>
        <taxon>Chordata</taxon>
        <taxon>Craniata</taxon>
        <taxon>Vertebrata</taxon>
        <taxon>Euteleostomi</taxon>
        <taxon>Actinopterygii</taxon>
        <taxon>Neopterygii</taxon>
        <taxon>Teleostei</taxon>
        <taxon>Neoteleostei</taxon>
        <taxon>Acanthomorphata</taxon>
        <taxon>Gobiaria</taxon>
        <taxon>Gobiiformes</taxon>
        <taxon>Gobioidei</taxon>
        <taxon>Gobiidae</taxon>
        <taxon>Gobiinae</taxon>
        <taxon>Knipowitschia</taxon>
    </lineage>
</organism>
<evidence type="ECO:0000313" key="2">
    <source>
        <dbReference type="Proteomes" id="UP001497482"/>
    </source>
</evidence>
<sequence length="108" mass="12349">MQKAADAAEMETNSMRRALLKKYNEQTQQREKMEQLQNHIIVMQKDVTVNKRDKEAADESKKALMVTISEGEDNVKAKNEELVAVAAQVKAVEHRVRQKTREVAVINN</sequence>
<evidence type="ECO:0000313" key="1">
    <source>
        <dbReference type="EMBL" id="CAL1577489.1"/>
    </source>
</evidence>
<dbReference type="EMBL" id="OZ035835">
    <property type="protein sequence ID" value="CAL1577489.1"/>
    <property type="molecule type" value="Genomic_DNA"/>
</dbReference>
<reference evidence="1 2" key="1">
    <citation type="submission" date="2024-04" db="EMBL/GenBank/DDBJ databases">
        <authorList>
            <person name="Waldvogel A.-M."/>
            <person name="Schoenle A."/>
        </authorList>
    </citation>
    <scope>NUCLEOTIDE SEQUENCE [LARGE SCALE GENOMIC DNA]</scope>
</reference>